<dbReference type="EMBL" id="JAPJDO010000010">
    <property type="protein sequence ID" value="MCX2937843.1"/>
    <property type="molecule type" value="Genomic_DNA"/>
</dbReference>
<sequence length="132" mass="14042">MSGFTTYFAQKIIGFALSGQAWTPPSTYYLVLHVGEPTDLGTSNPSVLTTRAAVTFSDPDATGMVTIESDVSWLETAPETITHVSGWDASTGGHCCFTKKLVQAKSYYAGDTITVPKFSLQIPAGVELEDAA</sequence>
<reference evidence="1 2" key="1">
    <citation type="submission" date="2022-11" db="EMBL/GenBank/DDBJ databases">
        <title>Mycobacterium sp. nov.</title>
        <authorList>
            <person name="Papic B."/>
            <person name="Spicic S."/>
            <person name="Duvnjak S."/>
        </authorList>
    </citation>
    <scope>NUCLEOTIDE SEQUENCE [LARGE SCALE GENOMIC DNA]</scope>
    <source>
        <strain evidence="1 2">CVI_P4</strain>
    </source>
</reference>
<comment type="caution">
    <text evidence="1">The sequence shown here is derived from an EMBL/GenBank/DDBJ whole genome shotgun (WGS) entry which is preliminary data.</text>
</comment>
<keyword evidence="2" id="KW-1185">Reference proteome</keyword>
<evidence type="ECO:0000313" key="1">
    <source>
        <dbReference type="EMBL" id="MCX2937843.1"/>
    </source>
</evidence>
<dbReference type="Pfam" id="PF23140">
    <property type="entry name" value="Gp80"/>
    <property type="match status" value="1"/>
</dbReference>
<evidence type="ECO:0000313" key="2">
    <source>
        <dbReference type="Proteomes" id="UP001300745"/>
    </source>
</evidence>
<accession>A0ABT3SFD3</accession>
<dbReference type="Proteomes" id="UP001300745">
    <property type="component" value="Unassembled WGS sequence"/>
</dbReference>
<dbReference type="RefSeq" id="WP_265997504.1">
    <property type="nucleotide sequence ID" value="NZ_JAPJDN010000010.1"/>
</dbReference>
<gene>
    <name evidence="1" type="ORF">ORI27_14125</name>
</gene>
<protein>
    <submittedName>
        <fullName evidence="1">Uncharacterized protein</fullName>
    </submittedName>
</protein>
<proteinExistence type="predicted"/>
<organism evidence="1 2">
    <name type="scientific">Mycobacterium pinniadriaticum</name>
    <dbReference type="NCBI Taxonomy" id="2994102"/>
    <lineage>
        <taxon>Bacteria</taxon>
        <taxon>Bacillati</taxon>
        <taxon>Actinomycetota</taxon>
        <taxon>Actinomycetes</taxon>
        <taxon>Mycobacteriales</taxon>
        <taxon>Mycobacteriaceae</taxon>
        <taxon>Mycobacterium</taxon>
    </lineage>
</organism>
<name>A0ABT3SFD3_9MYCO</name>
<dbReference type="InterPro" id="IPR056908">
    <property type="entry name" value="Gp80-like"/>
</dbReference>